<dbReference type="Gene3D" id="3.60.20.10">
    <property type="entry name" value="Glutamine Phosphoribosylpyrophosphate, subunit 1, domain 1"/>
    <property type="match status" value="1"/>
</dbReference>
<comment type="cofactor">
    <cofactor evidence="5">
        <name>Ca(2+)</name>
        <dbReference type="ChEBI" id="CHEBI:29108"/>
    </cofactor>
    <text evidence="5">Binds 1 Ca(2+) ion per dimer.</text>
</comment>
<feature type="chain" id="PRO_5035149208" description="Penicillin amidase" evidence="6">
    <location>
        <begin position="28"/>
        <end position="941"/>
    </location>
</feature>
<dbReference type="InterPro" id="IPR002692">
    <property type="entry name" value="S45"/>
</dbReference>
<evidence type="ECO:0000313" key="7">
    <source>
        <dbReference type="EMBL" id="GIJ54948.1"/>
    </source>
</evidence>
<dbReference type="GO" id="GO:0016811">
    <property type="term" value="F:hydrolase activity, acting on carbon-nitrogen (but not peptide) bonds, in linear amides"/>
    <property type="evidence" value="ECO:0007669"/>
    <property type="project" value="InterPro"/>
</dbReference>
<evidence type="ECO:0000256" key="1">
    <source>
        <dbReference type="ARBA" id="ARBA00006586"/>
    </source>
</evidence>
<keyword evidence="3" id="KW-0865">Zymogen</keyword>
<evidence type="ECO:0000256" key="3">
    <source>
        <dbReference type="ARBA" id="ARBA00023145"/>
    </source>
</evidence>
<comment type="caution">
    <text evidence="7">The sequence shown here is derived from an EMBL/GenBank/DDBJ whole genome shotgun (WGS) entry which is preliminary data.</text>
</comment>
<dbReference type="GO" id="GO:0046872">
    <property type="term" value="F:metal ion binding"/>
    <property type="evidence" value="ECO:0007669"/>
    <property type="project" value="UniProtKB-KW"/>
</dbReference>
<evidence type="ECO:0008006" key="9">
    <source>
        <dbReference type="Google" id="ProtNLM"/>
    </source>
</evidence>
<gene>
    <name evidence="7" type="ORF">Vau01_024640</name>
</gene>
<dbReference type="Pfam" id="PF01804">
    <property type="entry name" value="Penicil_amidase"/>
    <property type="match status" value="1"/>
</dbReference>
<sequence length="941" mass="101098">MRRSRVALFSVGLLAAAVAAVPDRASAEDTVEVPGLRGAGSIVRDVDGVPHLRATDPYDLFYLQGWVHADDRLFQMDVSRRTASGTLAELLGESALPGDVQMRTIGLRRAAERGLPAQSPETQGALRAYADGVNAFVARHDLPGQYRSLKLSTVDPWTPVDSLAVIKLIAFGLSFDLDIDRTLIAQAYRTAGAKAGFDGAAAVREDLFRVEPFTPAATVPDAIGRHPRNATSAGTAAAAAPTEIPASALALAADYQRRVEQVPVIADALDREVHHGSNSWVVGGRHTATGRPILASDPHLAAEAPSVAYPIGLHGAGFETAGDGFPGSPFVVLGHNRDVVWGATMNPMDVTDTFVEQLRTDPASPSGLSTVYQGRLEHVQAIDETFRVNTRTGAVAVVPPGGAIPARTLVVPRRNNGPLLTMDPAAGTALSVQYTGFSATRELDAFRLIDTARDVDDFRNALRFFDVGSQNFTYADARGHIAHFTSGEQPLREDLQAGAVRGNPPFQLRDGTGGNEWLPLTNRRPADQAVPFQVLPFTEMPQVVDPPTGVIVTANNDPAGNTLDNDLLNQFRPGGGIFYLGVVYDGQRAGRVTDLLRTATAHGAGRVTVEDVKNQQADTTLLDAQFFTPYLTAALDGARDPARASRTPELAALAADRRVIEAVGRLARWRYTTPTGIPEGYDAADRDGRLDPPTRQEVDESIAATLYTLWRGRTFRTVIDAPLNRISPDLPVPNDRDSFKTLKKLLADFDKRQGVGASGIDFFALPGVADPADRRDVLLLRGMAESLDLLAGDRFATAFGRATDQDAYRWGRLHRVTFASPLGAPYSVPSVGNPVRSPLPGLAGLPVDGGLYTVDVANFNSRADNADGFVMRFAPARRFVAQPAAVGMRAESSLPGGVSEEIGDRWSGNLLGRYLTNDTYPVRLPPTSVLTWEPVHRDVRR</sequence>
<dbReference type="PANTHER" id="PTHR34218:SF4">
    <property type="entry name" value="ACYL-HOMOSERINE LACTONE ACYLASE QUIP"/>
    <property type="match status" value="1"/>
</dbReference>
<evidence type="ECO:0000313" key="8">
    <source>
        <dbReference type="Proteomes" id="UP000612585"/>
    </source>
</evidence>
<protein>
    <recommendedName>
        <fullName evidence="9">Penicillin amidase</fullName>
    </recommendedName>
</protein>
<dbReference type="RefSeq" id="WP_203990847.1">
    <property type="nucleotide sequence ID" value="NZ_BOPG01000012.1"/>
</dbReference>
<dbReference type="EMBL" id="BOPG01000012">
    <property type="protein sequence ID" value="GIJ54948.1"/>
    <property type="molecule type" value="Genomic_DNA"/>
</dbReference>
<keyword evidence="2" id="KW-0378">Hydrolase</keyword>
<dbReference type="InterPro" id="IPR014395">
    <property type="entry name" value="Pen/GL7ACA/AHL_acylase"/>
</dbReference>
<evidence type="ECO:0000256" key="2">
    <source>
        <dbReference type="ARBA" id="ARBA00022801"/>
    </source>
</evidence>
<organism evidence="7 8">
    <name type="scientific">Virgisporangium aurantiacum</name>
    <dbReference type="NCBI Taxonomy" id="175570"/>
    <lineage>
        <taxon>Bacteria</taxon>
        <taxon>Bacillati</taxon>
        <taxon>Actinomycetota</taxon>
        <taxon>Actinomycetes</taxon>
        <taxon>Micromonosporales</taxon>
        <taxon>Micromonosporaceae</taxon>
        <taxon>Virgisporangium</taxon>
    </lineage>
</organism>
<keyword evidence="5" id="KW-0106">Calcium</keyword>
<dbReference type="InterPro" id="IPR043147">
    <property type="entry name" value="Penicillin_amidase_A-knob"/>
</dbReference>
<dbReference type="InterPro" id="IPR043146">
    <property type="entry name" value="Penicillin_amidase_N_B-knob"/>
</dbReference>
<dbReference type="SUPFAM" id="SSF56235">
    <property type="entry name" value="N-terminal nucleophile aminohydrolases (Ntn hydrolases)"/>
    <property type="match status" value="1"/>
</dbReference>
<feature type="signal peptide" evidence="6">
    <location>
        <begin position="1"/>
        <end position="27"/>
    </location>
</feature>
<proteinExistence type="inferred from homology"/>
<keyword evidence="6" id="KW-0732">Signal</keyword>
<feature type="binding site" evidence="5">
    <location>
        <position position="352"/>
    </location>
    <ligand>
        <name>Ca(2+)</name>
        <dbReference type="ChEBI" id="CHEBI:29108"/>
    </ligand>
</feature>
<keyword evidence="8" id="KW-1185">Reference proteome</keyword>
<name>A0A8J3Z267_9ACTN</name>
<dbReference type="InterPro" id="IPR023343">
    <property type="entry name" value="Penicillin_amidase_dom1"/>
</dbReference>
<dbReference type="Proteomes" id="UP000612585">
    <property type="component" value="Unassembled WGS sequence"/>
</dbReference>
<evidence type="ECO:0000256" key="6">
    <source>
        <dbReference type="SAM" id="SignalP"/>
    </source>
</evidence>
<evidence type="ECO:0000256" key="5">
    <source>
        <dbReference type="PIRSR" id="PIRSR001227-2"/>
    </source>
</evidence>
<comment type="similarity">
    <text evidence="1">Belongs to the peptidase S45 family.</text>
</comment>
<dbReference type="PIRSF" id="PIRSF001227">
    <property type="entry name" value="Pen_acylase"/>
    <property type="match status" value="1"/>
</dbReference>
<evidence type="ECO:0000256" key="4">
    <source>
        <dbReference type="PIRSR" id="PIRSR001227-1"/>
    </source>
</evidence>
<dbReference type="AlphaFoldDB" id="A0A8J3Z267"/>
<feature type="binding site" evidence="5">
    <location>
        <position position="566"/>
    </location>
    <ligand>
        <name>Ca(2+)</name>
        <dbReference type="ChEBI" id="CHEBI:29108"/>
    </ligand>
</feature>
<keyword evidence="5" id="KW-0479">Metal-binding</keyword>
<feature type="active site" description="Nucleophile" evidence="4">
    <location>
        <position position="277"/>
    </location>
</feature>
<accession>A0A8J3Z267</accession>
<dbReference type="InterPro" id="IPR029055">
    <property type="entry name" value="Ntn_hydrolases_N"/>
</dbReference>
<dbReference type="Gene3D" id="2.30.120.10">
    <property type="match status" value="1"/>
</dbReference>
<feature type="binding site" evidence="5">
    <location>
        <position position="349"/>
    </location>
    <ligand>
        <name>Ca(2+)</name>
        <dbReference type="ChEBI" id="CHEBI:29108"/>
    </ligand>
</feature>
<reference evidence="7" key="1">
    <citation type="submission" date="2021-01" db="EMBL/GenBank/DDBJ databases">
        <title>Whole genome shotgun sequence of Virgisporangium aurantiacum NBRC 16421.</title>
        <authorList>
            <person name="Komaki H."/>
            <person name="Tamura T."/>
        </authorList>
    </citation>
    <scope>NUCLEOTIDE SEQUENCE</scope>
    <source>
        <strain evidence="7">NBRC 16421</strain>
    </source>
</reference>
<dbReference type="Gene3D" id="1.10.439.10">
    <property type="entry name" value="Penicillin Amidohydrolase, domain 1"/>
    <property type="match status" value="1"/>
</dbReference>
<dbReference type="Gene3D" id="1.10.1400.10">
    <property type="match status" value="1"/>
</dbReference>
<dbReference type="GO" id="GO:0017000">
    <property type="term" value="P:antibiotic biosynthetic process"/>
    <property type="evidence" value="ECO:0007669"/>
    <property type="project" value="InterPro"/>
</dbReference>
<dbReference type="PANTHER" id="PTHR34218">
    <property type="entry name" value="PEPTIDASE S45 PENICILLIN AMIDASE"/>
    <property type="match status" value="1"/>
</dbReference>